<dbReference type="InterPro" id="IPR025857">
    <property type="entry name" value="MacB_PCD"/>
</dbReference>
<feature type="transmembrane region" description="Helical" evidence="6">
    <location>
        <begin position="723"/>
        <end position="745"/>
    </location>
</feature>
<gene>
    <name evidence="9" type="ORF">SAMN04488010_0321</name>
</gene>
<protein>
    <submittedName>
        <fullName evidence="9">Putative ABC transport system permease protein</fullName>
    </submittedName>
</protein>
<evidence type="ECO:0000313" key="9">
    <source>
        <dbReference type="EMBL" id="SFR53232.1"/>
    </source>
</evidence>
<reference evidence="10" key="1">
    <citation type="submission" date="2016-10" db="EMBL/GenBank/DDBJ databases">
        <authorList>
            <person name="Varghese N."/>
            <person name="Submissions S."/>
        </authorList>
    </citation>
    <scope>NUCLEOTIDE SEQUENCE [LARGE SCALE GENOMIC DNA]</scope>
    <source>
        <strain evidence="10">DSM 19891</strain>
    </source>
</reference>
<evidence type="ECO:0000256" key="4">
    <source>
        <dbReference type="ARBA" id="ARBA00022989"/>
    </source>
</evidence>
<feature type="transmembrane region" description="Helical" evidence="6">
    <location>
        <begin position="327"/>
        <end position="345"/>
    </location>
</feature>
<dbReference type="STRING" id="440514.SAMN04488010_0321"/>
<evidence type="ECO:0000259" key="8">
    <source>
        <dbReference type="Pfam" id="PF12704"/>
    </source>
</evidence>
<keyword evidence="5 6" id="KW-0472">Membrane</keyword>
<keyword evidence="4 6" id="KW-1133">Transmembrane helix</keyword>
<dbReference type="InterPro" id="IPR003838">
    <property type="entry name" value="ABC3_permease_C"/>
</dbReference>
<dbReference type="EMBL" id="FOYX01000001">
    <property type="protein sequence ID" value="SFR53232.1"/>
    <property type="molecule type" value="Genomic_DNA"/>
</dbReference>
<evidence type="ECO:0000256" key="3">
    <source>
        <dbReference type="ARBA" id="ARBA00022692"/>
    </source>
</evidence>
<dbReference type="PANTHER" id="PTHR30572:SF18">
    <property type="entry name" value="ABC-TYPE MACROLIDE FAMILY EXPORT SYSTEM PERMEASE COMPONENT 2"/>
    <property type="match status" value="1"/>
</dbReference>
<name>A0A1I6HFF9_9FLAO</name>
<dbReference type="Pfam" id="PF02687">
    <property type="entry name" value="FtsX"/>
    <property type="match status" value="2"/>
</dbReference>
<dbReference type="GO" id="GO:0022857">
    <property type="term" value="F:transmembrane transporter activity"/>
    <property type="evidence" value="ECO:0007669"/>
    <property type="project" value="TreeGrafter"/>
</dbReference>
<evidence type="ECO:0000313" key="10">
    <source>
        <dbReference type="Proteomes" id="UP000199462"/>
    </source>
</evidence>
<dbReference type="Proteomes" id="UP000199462">
    <property type="component" value="Unassembled WGS sequence"/>
</dbReference>
<dbReference type="PANTHER" id="PTHR30572">
    <property type="entry name" value="MEMBRANE COMPONENT OF TRANSPORTER-RELATED"/>
    <property type="match status" value="1"/>
</dbReference>
<evidence type="ECO:0000256" key="1">
    <source>
        <dbReference type="ARBA" id="ARBA00004651"/>
    </source>
</evidence>
<organism evidence="9 10">
    <name type="scientific">Maribacter stanieri</name>
    <dbReference type="NCBI Taxonomy" id="440514"/>
    <lineage>
        <taxon>Bacteria</taxon>
        <taxon>Pseudomonadati</taxon>
        <taxon>Bacteroidota</taxon>
        <taxon>Flavobacteriia</taxon>
        <taxon>Flavobacteriales</taxon>
        <taxon>Flavobacteriaceae</taxon>
        <taxon>Maribacter</taxon>
    </lineage>
</organism>
<accession>A0A1I6HFF9</accession>
<keyword evidence="3 6" id="KW-0812">Transmembrane</keyword>
<evidence type="ECO:0000256" key="6">
    <source>
        <dbReference type="SAM" id="Phobius"/>
    </source>
</evidence>
<feature type="transmembrane region" description="Helical" evidence="6">
    <location>
        <begin position="269"/>
        <end position="290"/>
    </location>
</feature>
<feature type="domain" description="ABC3 transporter permease C-terminal" evidence="7">
    <location>
        <begin position="277"/>
        <end position="396"/>
    </location>
</feature>
<feature type="transmembrane region" description="Helical" evidence="6">
    <location>
        <begin position="21"/>
        <end position="45"/>
    </location>
</feature>
<feature type="domain" description="ABC3 transporter permease C-terminal" evidence="7">
    <location>
        <begin position="674"/>
        <end position="786"/>
    </location>
</feature>
<keyword evidence="2" id="KW-1003">Cell membrane</keyword>
<feature type="domain" description="MacB-like periplasmic core" evidence="8">
    <location>
        <begin position="20"/>
        <end position="236"/>
    </location>
</feature>
<dbReference type="InterPro" id="IPR050250">
    <property type="entry name" value="Macrolide_Exporter_MacB"/>
</dbReference>
<dbReference type="GO" id="GO:0005886">
    <property type="term" value="C:plasma membrane"/>
    <property type="evidence" value="ECO:0007669"/>
    <property type="project" value="UniProtKB-SubCell"/>
</dbReference>
<feature type="transmembrane region" description="Helical" evidence="6">
    <location>
        <begin position="757"/>
        <end position="780"/>
    </location>
</feature>
<feature type="transmembrane region" description="Helical" evidence="6">
    <location>
        <begin position="369"/>
        <end position="393"/>
    </location>
</feature>
<dbReference type="AlphaFoldDB" id="A0A1I6HFF9"/>
<proteinExistence type="predicted"/>
<keyword evidence="10" id="KW-1185">Reference proteome</keyword>
<dbReference type="Pfam" id="PF12704">
    <property type="entry name" value="MacB_PCD"/>
    <property type="match status" value="1"/>
</dbReference>
<evidence type="ECO:0000256" key="2">
    <source>
        <dbReference type="ARBA" id="ARBA00022475"/>
    </source>
</evidence>
<evidence type="ECO:0000259" key="7">
    <source>
        <dbReference type="Pfam" id="PF02687"/>
    </source>
</evidence>
<sequence>MLLNHLKLSFRNLWKNRTLSFLNLLGLSIGIGSVLTLMFSVYAYYVADSMIPEQEHIYYLKTHLNDGNDYNEVVYPLLDKIKNTSPEVKAGTHLHGWGDVWLEAGDKEFQNTTTYADPEFFKVFGLPLKYGNHNTAFKEKYSIVLTDKVSKQFFGEENPVGKSLKAADTLNLTITAVLEPISPYSSFRLGVLLPNTLLKDNPIFKQQTNWNNSFSPIFLKLNPETDIALFEKKVDKLVQENYADPSVISRMEVMPHSEVRMDSIPVVEIIIAGNIATSFFVLLLVLVNLLNLNTSTMFRRTKDIAVRKILGGNSKGVITQFCLENGILVLFSILISSVLFFGFLLPKMNDVFGADFGEINFSLKNDYPVILGAIVLGILVTLVVGILPTLRFVSLPVSQGIKGKIDSAKGSFILRNSFIILQFSIAILFICIAIILNSQIGFMKKADLGFERDHVIVGNIDLDYKNMDAANSSFKGLLNDLEANPYVTYVSTSQSVPSDYYFNYTTFYDPNTEADVRFRRSYTDDGYLKTLQIPLIEGRDFDSDIDNGEETPVIINRSAMEAFGWTTIEGKRLKYKNSDFIGNPIVGVMKDFHYQDLQNAVEPLVHYYRDEENLAKHRYLTVRVVDGKEKEIKNIIAAAFAKIDSRKNYAQGDLSDKVSGQYRLIDGMLKTVNVVALLTIFISCLGMFGLISFMAKRRIKEIGIRKVLGAGVLKIVVLLSKDYIILVGIGALIAFPIAWYMMSAWLGSFAYSISIQWWMFALAGSIAFFITAFTLGIQAIKSAMANPVKSLRTE</sequence>
<evidence type="ECO:0000256" key="5">
    <source>
        <dbReference type="ARBA" id="ARBA00023136"/>
    </source>
</evidence>
<comment type="subcellular location">
    <subcellularLocation>
        <location evidence="1">Cell membrane</location>
        <topology evidence="1">Multi-pass membrane protein</topology>
    </subcellularLocation>
</comment>
<dbReference type="RefSeq" id="WP_091900967.1">
    <property type="nucleotide sequence ID" value="NZ_FOYX01000001.1"/>
</dbReference>
<feature type="transmembrane region" description="Helical" evidence="6">
    <location>
        <begin position="413"/>
        <end position="436"/>
    </location>
</feature>
<feature type="transmembrane region" description="Helical" evidence="6">
    <location>
        <begin position="674"/>
        <end position="695"/>
    </location>
</feature>